<organism evidence="1">
    <name type="scientific">uncultured Microcoleus sp</name>
    <dbReference type="NCBI Taxonomy" id="259945"/>
    <lineage>
        <taxon>Bacteria</taxon>
        <taxon>Bacillati</taxon>
        <taxon>Cyanobacteriota</taxon>
        <taxon>Cyanophyceae</taxon>
        <taxon>Oscillatoriophycideae</taxon>
        <taxon>Oscillatoriales</taxon>
        <taxon>Microcoleaceae</taxon>
        <taxon>Microcoleus</taxon>
        <taxon>environmental samples</taxon>
    </lineage>
</organism>
<dbReference type="AlphaFoldDB" id="A0A6J4Q4K6"/>
<proteinExistence type="predicted"/>
<evidence type="ECO:0000313" key="1">
    <source>
        <dbReference type="EMBL" id="CAA9427765.1"/>
    </source>
</evidence>
<gene>
    <name evidence="1" type="ORF">AVDCRST_MAG84-7595</name>
</gene>
<name>A0A6J4Q4K6_9CYAN</name>
<protein>
    <submittedName>
        <fullName evidence="1">Uncharacterized protein</fullName>
    </submittedName>
</protein>
<reference evidence="1" key="1">
    <citation type="submission" date="2020-02" db="EMBL/GenBank/DDBJ databases">
        <authorList>
            <person name="Meier V. D."/>
        </authorList>
    </citation>
    <scope>NUCLEOTIDE SEQUENCE</scope>
    <source>
        <strain evidence="1">AVDCRST_MAG84</strain>
    </source>
</reference>
<dbReference type="EMBL" id="CADCTZ010001867">
    <property type="protein sequence ID" value="CAA9427765.1"/>
    <property type="molecule type" value="Genomic_DNA"/>
</dbReference>
<accession>A0A6J4Q4K6</accession>
<sequence length="39" mass="4013">MGLAPGGLVVTRQRQLSTLRVPIGSLAAKILASKDFGSC</sequence>